<proteinExistence type="predicted"/>
<dbReference type="EMBL" id="LAZR01001182">
    <property type="protein sequence ID" value="KKN49139.1"/>
    <property type="molecule type" value="Genomic_DNA"/>
</dbReference>
<name>A0A0F9R2Z7_9ZZZZ</name>
<accession>A0A0F9R2Z7</accession>
<protein>
    <submittedName>
        <fullName evidence="1">Uncharacterized protein</fullName>
    </submittedName>
</protein>
<reference evidence="1" key="1">
    <citation type="journal article" date="2015" name="Nature">
        <title>Complex archaea that bridge the gap between prokaryotes and eukaryotes.</title>
        <authorList>
            <person name="Spang A."/>
            <person name="Saw J.H."/>
            <person name="Jorgensen S.L."/>
            <person name="Zaremba-Niedzwiedzka K."/>
            <person name="Martijn J."/>
            <person name="Lind A.E."/>
            <person name="van Eijk R."/>
            <person name="Schleper C."/>
            <person name="Guy L."/>
            <person name="Ettema T.J."/>
        </authorList>
    </citation>
    <scope>NUCLEOTIDE SEQUENCE</scope>
</reference>
<evidence type="ECO:0000313" key="1">
    <source>
        <dbReference type="EMBL" id="KKN49139.1"/>
    </source>
</evidence>
<organism evidence="1">
    <name type="scientific">marine sediment metagenome</name>
    <dbReference type="NCBI Taxonomy" id="412755"/>
    <lineage>
        <taxon>unclassified sequences</taxon>
        <taxon>metagenomes</taxon>
        <taxon>ecological metagenomes</taxon>
    </lineage>
</organism>
<gene>
    <name evidence="1" type="ORF">LCGC14_0645870</name>
</gene>
<comment type="caution">
    <text evidence="1">The sequence shown here is derived from an EMBL/GenBank/DDBJ whole genome shotgun (WGS) entry which is preliminary data.</text>
</comment>
<sequence>MSTNRNPLYLNTTGNTQLFSGEDTLAWDFTSGTGNPMELSVSGTTFFIFERDGSFTLEKDVTWRTDSGGTVGDAYDLRPASVNAATTLTVGAVSGAQPGALLVLNRLTLGHADVDKYIDAEQGLASTPALRYNAVNTRWEFSDNGIAYTAFSAGFGTTTWDALYAADKTLIIDAARLVFNQTSTTDVAFAFTRNLAAASTDAPITLVEQQNAADDQPALAVAQVATAASAFDIYEGTLAAGTIRFGFGATGKFTITTNAALADSALHLIQNDTGQPFVTIEGTEGAGAGVSISTDSGATVDMIRIVVNGGGGATTRWMPAYSGTVIPGVPTWDSIYLADKHLDIDAAVLQFEQTATTGRGFEVFRNLTAASTDKPIMVVEQQHASDDQPPLAIGQLAPTIDVLRLYNGSVASGTLAFQFSPRGRLNIVTNAVLGSEALRIEQNDNNVAFAEFKGTAAAGAGNNISTANGVVGDMLRVTVDDGGGANTRWVPAYNSVTLATSTWDAIYAGDKTLDIDSTVLTFDQSSTTGFGFVVSRNLAAANTDSPIMKVDQNSTTDDQPALQVTGGIADISIVAGVPALDVLSTSAGMTTGIGNIMAGVTSTVVTHATDVIGSLGRAFHAEFNDAAGGGMTGFGVSVGSGFSSGIFSESPVVIITAANETALDISPDDPTATTSFVTVFGTSGGLGTNDWTGIELDFTGHAGDLAGCEIFGMNFAFSTAGTSDSRAINIEAGWDHGLYNLSPTYLAAPVNSKVLEIAPNDPTNTYVAASIALTSGGIDGTAKTIRALKISTAGNVGDTNVLPIAGITLDHTAGGAPGVDESSIVMLVEPGYESGILMDCAPGAAGAGIIIANNGTGLSLYIADGDIANLGGATKNRFLVSKDGETNVNIDNAASGFAIIQDDTGGGGSRILTLHDGDNSIDRVKVTQNGQFLVESDVAGPGLSVTQADGTTTVIFEAASGTQAVKNARFQVAKHGAVTCTPLAPTANLDVLNITATSGVLDARTLKGLVVDFTTNAGDINTALYYGAELAMTDSGGVSTTMAIIGTGDWDKAFVFDTDPAVAEHSAVICNAGGNASHLLYLGEGTVDQIGGTNVRRFFVSKDGYTDIKADMSVGTALSVTQDGAAGLMILNDGAADRLTIVKTGAIDIDIADNANGLRLGNNGTTTNLVQLFDGTIGAGTQRFLITDGGKVTVTTDNALADAALELNQTDADQEFVYFNGTPSDPAGGSVPADNITEITGTGAVVGPTTTGAGSETGWAFHGMIKIQVDVVGGGSTDAWIANYTVVTS</sequence>